<comment type="caution">
    <text evidence="2">The sequence shown here is derived from an EMBL/GenBank/DDBJ whole genome shotgun (WGS) entry which is preliminary data.</text>
</comment>
<dbReference type="AlphaFoldDB" id="A0AAV7VL66"/>
<accession>A0AAV7VL66</accession>
<evidence type="ECO:0000256" key="1">
    <source>
        <dbReference type="SAM" id="Coils"/>
    </source>
</evidence>
<dbReference type="PANTHER" id="PTHR11505">
    <property type="entry name" value="L1 TRANSPOSABLE ELEMENT-RELATED"/>
    <property type="match status" value="1"/>
</dbReference>
<organism evidence="2 3">
    <name type="scientific">Pleurodeles waltl</name>
    <name type="common">Iberian ribbed newt</name>
    <dbReference type="NCBI Taxonomy" id="8319"/>
    <lineage>
        <taxon>Eukaryota</taxon>
        <taxon>Metazoa</taxon>
        <taxon>Chordata</taxon>
        <taxon>Craniata</taxon>
        <taxon>Vertebrata</taxon>
        <taxon>Euteleostomi</taxon>
        <taxon>Amphibia</taxon>
        <taxon>Batrachia</taxon>
        <taxon>Caudata</taxon>
        <taxon>Salamandroidea</taxon>
        <taxon>Salamandridae</taxon>
        <taxon>Pleurodelinae</taxon>
        <taxon>Pleurodeles</taxon>
    </lineage>
</organism>
<keyword evidence="1" id="KW-0175">Coiled coil</keyword>
<dbReference type="EMBL" id="JANPWB010000003">
    <property type="protein sequence ID" value="KAJ1202385.1"/>
    <property type="molecule type" value="Genomic_DNA"/>
</dbReference>
<reference evidence="2" key="1">
    <citation type="journal article" date="2022" name="bioRxiv">
        <title>Sequencing and chromosome-scale assembly of the giantPleurodeles waltlgenome.</title>
        <authorList>
            <person name="Brown T."/>
            <person name="Elewa A."/>
            <person name="Iarovenko S."/>
            <person name="Subramanian E."/>
            <person name="Araus A.J."/>
            <person name="Petzold A."/>
            <person name="Susuki M."/>
            <person name="Suzuki K.-i.T."/>
            <person name="Hayashi T."/>
            <person name="Toyoda A."/>
            <person name="Oliveira C."/>
            <person name="Osipova E."/>
            <person name="Leigh N.D."/>
            <person name="Simon A."/>
            <person name="Yun M.H."/>
        </authorList>
    </citation>
    <scope>NUCLEOTIDE SEQUENCE</scope>
    <source>
        <strain evidence="2">20211129_DDA</strain>
        <tissue evidence="2">Liver</tissue>
    </source>
</reference>
<dbReference type="InterPro" id="IPR004244">
    <property type="entry name" value="Transposase_22"/>
</dbReference>
<proteinExistence type="predicted"/>
<dbReference type="Gene3D" id="3.30.70.1820">
    <property type="entry name" value="L1 transposable element, RRM domain"/>
    <property type="match status" value="1"/>
</dbReference>
<evidence type="ECO:0000313" key="2">
    <source>
        <dbReference type="EMBL" id="KAJ1202385.1"/>
    </source>
</evidence>
<feature type="coiled-coil region" evidence="1">
    <location>
        <begin position="54"/>
        <end position="85"/>
    </location>
</feature>
<name>A0AAV7VL66_PLEWA</name>
<gene>
    <name evidence="2" type="ORF">NDU88_006185</name>
</gene>
<keyword evidence="3" id="KW-1185">Reference proteome</keyword>
<protein>
    <submittedName>
        <fullName evidence="2">Uncharacterized protein</fullName>
    </submittedName>
</protein>
<sequence>MEELMGQILVELRAVKLSQEETHRETKNQLTHLNTHLTLLSTRVSKVEQRVSDLEDVENQVQSTTSRIQSELEDIQLELDEVENRSRCSNVRTVGVPEEIEAASLVAKVVSVLIYKVFLPDRAKTEGDLSIMRAHRVPFTCPFNSKYPHTMLANFGDYRFKEQILYQARKVREFKSDNSFNFRVFSHMSVAAAHWCREFVGLIDDF</sequence>
<dbReference type="Proteomes" id="UP001066276">
    <property type="component" value="Chromosome 2_1"/>
</dbReference>
<evidence type="ECO:0000313" key="3">
    <source>
        <dbReference type="Proteomes" id="UP001066276"/>
    </source>
</evidence>